<keyword evidence="2" id="KW-1133">Transmembrane helix</keyword>
<name>A0A425DBZ1_APHAT</name>
<evidence type="ECO:0008006" key="6">
    <source>
        <dbReference type="Google" id="ProtNLM"/>
    </source>
</evidence>
<evidence type="ECO:0000313" key="5">
    <source>
        <dbReference type="Proteomes" id="UP000284702"/>
    </source>
</evidence>
<accession>A0A425DBZ1</accession>
<keyword evidence="3" id="KW-0732">Signal</keyword>
<organism evidence="4 5">
    <name type="scientific">Aphanomyces astaci</name>
    <name type="common">Crayfish plague agent</name>
    <dbReference type="NCBI Taxonomy" id="112090"/>
    <lineage>
        <taxon>Eukaryota</taxon>
        <taxon>Sar</taxon>
        <taxon>Stramenopiles</taxon>
        <taxon>Oomycota</taxon>
        <taxon>Saprolegniomycetes</taxon>
        <taxon>Saprolegniales</taxon>
        <taxon>Verrucalvaceae</taxon>
        <taxon>Aphanomyces</taxon>
    </lineage>
</organism>
<feature type="compositionally biased region" description="Low complexity" evidence="1">
    <location>
        <begin position="66"/>
        <end position="89"/>
    </location>
</feature>
<dbReference type="AlphaFoldDB" id="A0A425DBZ1"/>
<evidence type="ECO:0000313" key="4">
    <source>
        <dbReference type="EMBL" id="RQM26785.1"/>
    </source>
</evidence>
<keyword evidence="2" id="KW-0812">Transmembrane</keyword>
<comment type="caution">
    <text evidence="4">The sequence shown here is derived from an EMBL/GenBank/DDBJ whole genome shotgun (WGS) entry which is preliminary data.</text>
</comment>
<reference evidence="4" key="1">
    <citation type="submission" date="2018-07" db="EMBL/GenBank/DDBJ databases">
        <title>Annotation of Aphanomyces astaci genome assembly.</title>
        <authorList>
            <person name="Studholme D.J."/>
        </authorList>
    </citation>
    <scope>NUCLEOTIDE SEQUENCE [LARGE SCALE GENOMIC DNA]</scope>
    <source>
        <strain evidence="4">Pc</strain>
    </source>
</reference>
<keyword evidence="5" id="KW-1185">Reference proteome</keyword>
<sequence>MTNAVYTTVALVSPWMCIAASSALAGNDPVASRMLKDKRTKRPKVKKPKTTTKKPTKKPKKKSTKTTKPATTNAPSKSKAKKSATSAKAVPPHVPPKLAGPAIQPANVPLVAKASSSNLGGPTSQLSSGKDGMSTGTLAGIISAAVGVVALVALVALFVVRKSRKEKQRRIKSVLENDFEEFEDDASAVRHAYQSTHASNKSNTLDDVEAAHDTRWASELVTEELQRGRRHSDVAKSMVSVNDTILLRGATTDGSVLTSLVDMESDDSDSDDDDDDENLESPPPRGLAAPKKAIKTPSEFDFAELDDHVERGNRPKKSSSKETFL</sequence>
<feature type="signal peptide" evidence="3">
    <location>
        <begin position="1"/>
        <end position="25"/>
    </location>
</feature>
<keyword evidence="2" id="KW-0472">Membrane</keyword>
<gene>
    <name evidence="4" type="ORF">B5M09_004656</name>
</gene>
<feature type="region of interest" description="Disordered" evidence="1">
    <location>
        <begin position="263"/>
        <end position="325"/>
    </location>
</feature>
<feature type="chain" id="PRO_5019138240" description="Transmembrane protein" evidence="3">
    <location>
        <begin position="26"/>
        <end position="325"/>
    </location>
</feature>
<feature type="transmembrane region" description="Helical" evidence="2">
    <location>
        <begin position="138"/>
        <end position="160"/>
    </location>
</feature>
<protein>
    <recommendedName>
        <fullName evidence="6">Transmembrane protein</fullName>
    </recommendedName>
</protein>
<dbReference type="EMBL" id="MZMZ02002227">
    <property type="protein sequence ID" value="RQM26785.1"/>
    <property type="molecule type" value="Genomic_DNA"/>
</dbReference>
<evidence type="ECO:0000256" key="3">
    <source>
        <dbReference type="SAM" id="SignalP"/>
    </source>
</evidence>
<feature type="region of interest" description="Disordered" evidence="1">
    <location>
        <begin position="26"/>
        <end position="102"/>
    </location>
</feature>
<proteinExistence type="predicted"/>
<feature type="compositionally biased region" description="Acidic residues" evidence="1">
    <location>
        <begin position="263"/>
        <end position="279"/>
    </location>
</feature>
<evidence type="ECO:0000256" key="1">
    <source>
        <dbReference type="SAM" id="MobiDB-lite"/>
    </source>
</evidence>
<evidence type="ECO:0000256" key="2">
    <source>
        <dbReference type="SAM" id="Phobius"/>
    </source>
</evidence>
<feature type="compositionally biased region" description="Basic residues" evidence="1">
    <location>
        <begin position="36"/>
        <end position="65"/>
    </location>
</feature>
<dbReference type="Proteomes" id="UP000284702">
    <property type="component" value="Unassembled WGS sequence"/>
</dbReference>